<gene>
    <name evidence="1" type="ORF">SAMN05660691_01633</name>
</gene>
<protein>
    <submittedName>
        <fullName evidence="1">Polar amino acid transport system substrate-binding protein</fullName>
    </submittedName>
</protein>
<dbReference type="EMBL" id="FNXF01000004">
    <property type="protein sequence ID" value="SEH81431.1"/>
    <property type="molecule type" value="Genomic_DNA"/>
</dbReference>
<dbReference type="AlphaFoldDB" id="A0A1H6KZQ3"/>
<dbReference type="OrthoDB" id="8587856at2"/>
<evidence type="ECO:0000313" key="1">
    <source>
        <dbReference type="EMBL" id="SEH81431.1"/>
    </source>
</evidence>
<dbReference type="Proteomes" id="UP000199371">
    <property type="component" value="Unassembled WGS sequence"/>
</dbReference>
<dbReference type="PANTHER" id="PTHR38834:SF3">
    <property type="entry name" value="SOLUTE-BINDING PROTEIN FAMILY 3_N-TERMINAL DOMAIN-CONTAINING PROTEIN"/>
    <property type="match status" value="1"/>
</dbReference>
<evidence type="ECO:0000313" key="2">
    <source>
        <dbReference type="Proteomes" id="UP000199371"/>
    </source>
</evidence>
<name>A0A1H6KZQ3_9GAMM</name>
<dbReference type="Gene3D" id="3.40.190.10">
    <property type="entry name" value="Periplasmic binding protein-like II"/>
    <property type="match status" value="2"/>
</dbReference>
<dbReference type="RefSeq" id="WP_092792121.1">
    <property type="nucleotide sequence ID" value="NZ_FNXF01000004.1"/>
</dbReference>
<sequence>MNVKLSAWVLSVVLCVSGCVVKAQPLRFLTEHNPPGEYLNEEGEVSGVTASLVRILQQRLNEPGDIELMPWGRALNIAKAGPNIVLFETVRTAERDPWFKWVGPLKHYQMALYGLKHRLGEISPLTVLPGNYIACNYRNSATIDEIKALGFTEGKNLILTSKSGDCLDMLLLGRADLMAVSELSAPEFSANAAAAGSQLVMLKYFSERRRYLAFSRNVSDERIARWQAALEQSYRDGTMRKLYQPVYSEQIIRRLEDFAAQPKY</sequence>
<keyword evidence="2" id="KW-1185">Reference proteome</keyword>
<dbReference type="STRING" id="173990.SAMN05660691_01633"/>
<dbReference type="PANTHER" id="PTHR38834">
    <property type="entry name" value="PERIPLASMIC SUBSTRATE BINDING PROTEIN FAMILY 3"/>
    <property type="match status" value="1"/>
</dbReference>
<organism evidence="1 2">
    <name type="scientific">Rheinheimera pacifica</name>
    <dbReference type="NCBI Taxonomy" id="173990"/>
    <lineage>
        <taxon>Bacteria</taxon>
        <taxon>Pseudomonadati</taxon>
        <taxon>Pseudomonadota</taxon>
        <taxon>Gammaproteobacteria</taxon>
        <taxon>Chromatiales</taxon>
        <taxon>Chromatiaceae</taxon>
        <taxon>Rheinheimera</taxon>
    </lineage>
</organism>
<proteinExistence type="predicted"/>
<reference evidence="2" key="1">
    <citation type="submission" date="2016-10" db="EMBL/GenBank/DDBJ databases">
        <authorList>
            <person name="Varghese N."/>
            <person name="Submissions S."/>
        </authorList>
    </citation>
    <scope>NUCLEOTIDE SEQUENCE [LARGE SCALE GENOMIC DNA]</scope>
    <source>
        <strain evidence="2">DSM 17616</strain>
    </source>
</reference>
<dbReference type="SUPFAM" id="SSF53850">
    <property type="entry name" value="Periplasmic binding protein-like II"/>
    <property type="match status" value="1"/>
</dbReference>
<accession>A0A1H6KZQ3</accession>